<dbReference type="GO" id="GO:0005737">
    <property type="term" value="C:cytoplasm"/>
    <property type="evidence" value="ECO:0007669"/>
    <property type="project" value="TreeGrafter"/>
</dbReference>
<feature type="binding site" evidence="4">
    <location>
        <position position="257"/>
    </location>
    <ligand>
        <name>substrate</name>
    </ligand>
</feature>
<dbReference type="GO" id="GO:0004649">
    <property type="term" value="F:poly(ADP-ribose) glycohydrolase activity"/>
    <property type="evidence" value="ECO:0007669"/>
    <property type="project" value="UniProtKB-EC"/>
</dbReference>
<feature type="domain" description="PARG helical" evidence="6">
    <location>
        <begin position="83"/>
        <end position="185"/>
    </location>
</feature>
<comment type="similarity">
    <text evidence="1">Belongs to the poly(ADP-ribose) glycohydrolase family.</text>
</comment>
<protein>
    <recommendedName>
        <fullName evidence="2">poly(ADP-ribose) glycohydrolase</fullName>
        <ecNumber evidence="2">3.2.1.143</ecNumber>
    </recommendedName>
</protein>
<dbReference type="AlphaFoldDB" id="A0A0J7BFT1"/>
<proteinExistence type="inferred from homology"/>
<dbReference type="EMBL" id="DS028098">
    <property type="protein sequence ID" value="KMP09047.1"/>
    <property type="molecule type" value="Genomic_DNA"/>
</dbReference>
<dbReference type="GO" id="GO:0006282">
    <property type="term" value="P:regulation of DNA repair"/>
    <property type="evidence" value="ECO:0007669"/>
    <property type="project" value="InterPro"/>
</dbReference>
<evidence type="ECO:0000256" key="4">
    <source>
        <dbReference type="PIRSR" id="PIRSR607724-2"/>
    </source>
</evidence>
<dbReference type="Pfam" id="PF05028">
    <property type="entry name" value="PARG_cat_C"/>
    <property type="match status" value="1"/>
</dbReference>
<evidence type="ECO:0000313" key="7">
    <source>
        <dbReference type="EMBL" id="KMP09047.1"/>
    </source>
</evidence>
<feature type="binding site" evidence="4">
    <location>
        <position position="309"/>
    </location>
    <ligand>
        <name>substrate</name>
    </ligand>
</feature>
<feature type="binding site" evidence="4">
    <location>
        <position position="268"/>
    </location>
    <ligand>
        <name>substrate</name>
    </ligand>
</feature>
<dbReference type="Proteomes" id="UP000054565">
    <property type="component" value="Unassembled WGS sequence"/>
</dbReference>
<dbReference type="GO" id="GO:0005975">
    <property type="term" value="P:carbohydrate metabolic process"/>
    <property type="evidence" value="ECO:0007669"/>
    <property type="project" value="InterPro"/>
</dbReference>
<dbReference type="OrthoDB" id="4204487at2759"/>
<dbReference type="STRING" id="404692.A0A0J7BFT1"/>
<evidence type="ECO:0000256" key="3">
    <source>
        <dbReference type="ARBA" id="ARBA00022801"/>
    </source>
</evidence>
<dbReference type="GO" id="GO:0005634">
    <property type="term" value="C:nucleus"/>
    <property type="evidence" value="ECO:0007669"/>
    <property type="project" value="TreeGrafter"/>
</dbReference>
<dbReference type="EC" id="3.2.1.143" evidence="2"/>
<gene>
    <name evidence="7" type="ORF">CIRG_08728</name>
</gene>
<sequence>MSFQIPARYPLPCSPSLVCQDRFDLLEADEWDVPFWSILKKALSLKITDSHGLINLLQTIDVTLRGCATTDHGFLQTFLRGMGEAAEGQFFNRVWPVLVEIALEMPSLFPESSLPILSEQHDQVTLSRRQVACLVVHQFLCSLPSQPWPTDSSPDFRIWYSTDIRHPKAVAAYISSVFTYFGRLAGSSHGSDSPSLLSAEWPIIFRLRTLGVHKSAIPHTLPMGCMLRPMTVTYEPIISTKPSLLGIPDGACIVSANKNVGFGQSATQEEMHVGSTPESCPIVLLTPTLQDTQILVVQGAEAMTVVEGYGREARLLETSYKDSLHGVHPHTWQRRVMLFMDALEFDMYDSSEGVPDLLPGHTDRELLKAYNAFSSQQGGHTYSRIVTGLWGCGAFGGNREIKTILQWCAASLAGVRLEFICSGDAQREFADCLRVFTQMALANKWQVGRVHDLLLNLKPDDVNARGVFSYLELSYVQS</sequence>
<dbReference type="GO" id="GO:0009225">
    <property type="term" value="P:nucleotide-sugar metabolic process"/>
    <property type="evidence" value="ECO:0007669"/>
    <property type="project" value="TreeGrafter"/>
</dbReference>
<evidence type="ECO:0000313" key="8">
    <source>
        <dbReference type="Proteomes" id="UP000054565"/>
    </source>
</evidence>
<dbReference type="InterPro" id="IPR007724">
    <property type="entry name" value="Poly_GlycHdrlase"/>
</dbReference>
<evidence type="ECO:0000256" key="2">
    <source>
        <dbReference type="ARBA" id="ARBA00012255"/>
    </source>
</evidence>
<dbReference type="GO" id="GO:1990966">
    <property type="term" value="P:ATP generation from poly-ADP-D-ribose"/>
    <property type="evidence" value="ECO:0007669"/>
    <property type="project" value="TreeGrafter"/>
</dbReference>
<evidence type="ECO:0000259" key="5">
    <source>
        <dbReference type="Pfam" id="PF05028"/>
    </source>
</evidence>
<reference evidence="8" key="1">
    <citation type="journal article" date="2010" name="Genome Res.">
        <title>Population genomic sequencing of Coccidioides fungi reveals recent hybridization and transposon control.</title>
        <authorList>
            <person name="Neafsey D.E."/>
            <person name="Barker B.M."/>
            <person name="Sharpton T.J."/>
            <person name="Stajich J.E."/>
            <person name="Park D.J."/>
            <person name="Whiston E."/>
            <person name="Hung C.-Y."/>
            <person name="McMahan C."/>
            <person name="White J."/>
            <person name="Sykes S."/>
            <person name="Heiman D."/>
            <person name="Young S."/>
            <person name="Zeng Q."/>
            <person name="Abouelleil A."/>
            <person name="Aftuck L."/>
            <person name="Bessette D."/>
            <person name="Brown A."/>
            <person name="FitzGerald M."/>
            <person name="Lui A."/>
            <person name="Macdonald J.P."/>
            <person name="Priest M."/>
            <person name="Orbach M.J."/>
            <person name="Galgiani J.N."/>
            <person name="Kirkland T.N."/>
            <person name="Cole G.T."/>
            <person name="Birren B.W."/>
            <person name="Henn M.R."/>
            <person name="Taylor J.W."/>
            <person name="Rounsley S.D."/>
        </authorList>
    </citation>
    <scope>NUCLEOTIDE SEQUENCE [LARGE SCALE GENOMIC DNA]</scope>
    <source>
        <strain evidence="8">RMSCC 2394</strain>
    </source>
</reference>
<keyword evidence="3" id="KW-0378">Hydrolase</keyword>
<organism evidence="7 8">
    <name type="scientific">Coccidioides immitis RMSCC 2394</name>
    <dbReference type="NCBI Taxonomy" id="404692"/>
    <lineage>
        <taxon>Eukaryota</taxon>
        <taxon>Fungi</taxon>
        <taxon>Dikarya</taxon>
        <taxon>Ascomycota</taxon>
        <taxon>Pezizomycotina</taxon>
        <taxon>Eurotiomycetes</taxon>
        <taxon>Eurotiomycetidae</taxon>
        <taxon>Onygenales</taxon>
        <taxon>Onygenaceae</taxon>
        <taxon>Coccidioides</taxon>
    </lineage>
</organism>
<dbReference type="InterPro" id="IPR048362">
    <property type="entry name" value="PARG_helical"/>
</dbReference>
<dbReference type="PANTHER" id="PTHR12837:SF0">
    <property type="entry name" value="POLY(ADP-RIBOSE) GLYCOHYDROLASE"/>
    <property type="match status" value="1"/>
</dbReference>
<dbReference type="PANTHER" id="PTHR12837">
    <property type="entry name" value="POLY ADP-RIBOSE GLYCOHYDROLASE"/>
    <property type="match status" value="1"/>
</dbReference>
<feature type="domain" description="PARG catalytic Macro" evidence="5">
    <location>
        <begin position="249"/>
        <end position="427"/>
    </location>
</feature>
<dbReference type="Pfam" id="PF20811">
    <property type="entry name" value="PARG_cat_N"/>
    <property type="match status" value="1"/>
</dbReference>
<dbReference type="InterPro" id="IPR046372">
    <property type="entry name" value="PARG_cat_C"/>
</dbReference>
<evidence type="ECO:0000256" key="1">
    <source>
        <dbReference type="ARBA" id="ARBA00009545"/>
    </source>
</evidence>
<name>A0A0J7BFT1_COCIT</name>
<evidence type="ECO:0000259" key="6">
    <source>
        <dbReference type="Pfam" id="PF20811"/>
    </source>
</evidence>
<accession>A0A0J7BFT1</accession>